<dbReference type="EMBL" id="SRMN01000001">
    <property type="protein sequence ID" value="TGH28142.1"/>
    <property type="molecule type" value="Genomic_DNA"/>
</dbReference>
<dbReference type="Pfam" id="PF05489">
    <property type="entry name" value="Phage_tail_X"/>
    <property type="match status" value="1"/>
</dbReference>
<comment type="caution">
    <text evidence="1">The sequence shown here is derived from an EMBL/GenBank/DDBJ whole genome shotgun (WGS) entry which is preliminary data.</text>
</comment>
<evidence type="ECO:0000313" key="1">
    <source>
        <dbReference type="EMBL" id="TGH28142.1"/>
    </source>
</evidence>
<protein>
    <submittedName>
        <fullName evidence="1">Phage tail protein</fullName>
    </submittedName>
</protein>
<name>A0A524RVX6_9CHRO</name>
<proteinExistence type="predicted"/>
<accession>A0A524RVX6</accession>
<gene>
    <name evidence="1" type="ORF">ERJ68_00040</name>
</gene>
<evidence type="ECO:0000313" key="2">
    <source>
        <dbReference type="Proteomes" id="UP000315454"/>
    </source>
</evidence>
<sequence>MPGQITTRGGEHLDAICHHHYGHTAGAVEAVLAANPELAALLPIIPPRITILLPDLPRHQQRTHLLRLWGQIQSTDTASRIAGPSP</sequence>
<reference evidence="1 2" key="1">
    <citation type="journal article" date="2019" name="mSystems">
        <title>Life at home and on the roam: Genomic adaptions reflect the dual lifestyle of an intracellular, facultative symbiont.</title>
        <authorList>
            <person name="Burgsdorf I."/>
        </authorList>
    </citation>
    <scope>NUCLEOTIDE SEQUENCE [LARGE SCALE GENOMIC DNA]</scope>
    <source>
        <strain evidence="1">277cI</strain>
    </source>
</reference>
<organism evidence="1 2">
    <name type="scientific">Aphanocapsa feldmannii 277cI</name>
    <dbReference type="NCBI Taxonomy" id="2507554"/>
    <lineage>
        <taxon>Bacteria</taxon>
        <taxon>Bacillati</taxon>
        <taxon>Cyanobacteriota</taxon>
        <taxon>Cyanophyceae</taxon>
        <taxon>Oscillatoriophycideae</taxon>
        <taxon>Chroococcales</taxon>
        <taxon>Microcystaceae</taxon>
        <taxon>Aphanocapsa</taxon>
    </lineage>
</organism>
<dbReference type="AlphaFoldDB" id="A0A524RVX6"/>
<dbReference type="InterPro" id="IPR008861">
    <property type="entry name" value="GpX-like"/>
</dbReference>
<dbReference type="Proteomes" id="UP000315454">
    <property type="component" value="Unassembled WGS sequence"/>
</dbReference>